<dbReference type="RefSeq" id="WP_094363890.1">
    <property type="nucleotide sequence ID" value="NZ_NMVQ01000012.1"/>
</dbReference>
<organism evidence="3 4">
    <name type="scientific">Enemella dayhoffiae</name>
    <dbReference type="NCBI Taxonomy" id="2016507"/>
    <lineage>
        <taxon>Bacteria</taxon>
        <taxon>Bacillati</taxon>
        <taxon>Actinomycetota</taxon>
        <taxon>Actinomycetes</taxon>
        <taxon>Propionibacteriales</taxon>
        <taxon>Propionibacteriaceae</taxon>
        <taxon>Enemella</taxon>
    </lineage>
</organism>
<dbReference type="PROSITE" id="PS00062">
    <property type="entry name" value="ALDOKETO_REDUCTASE_2"/>
    <property type="match status" value="1"/>
</dbReference>
<dbReference type="SUPFAM" id="SSF51430">
    <property type="entry name" value="NAD(P)-linked oxidoreductase"/>
    <property type="match status" value="1"/>
</dbReference>
<dbReference type="InterPro" id="IPR020471">
    <property type="entry name" value="AKR"/>
</dbReference>
<comment type="caution">
    <text evidence="3">The sequence shown here is derived from an EMBL/GenBank/DDBJ whole genome shotgun (WGS) entry which is preliminary data.</text>
</comment>
<dbReference type="Pfam" id="PF00248">
    <property type="entry name" value="Aldo_ket_red"/>
    <property type="match status" value="1"/>
</dbReference>
<dbReference type="PANTHER" id="PTHR43364">
    <property type="entry name" value="NADH-SPECIFIC METHYLGLYOXAL REDUCTASE-RELATED"/>
    <property type="match status" value="1"/>
</dbReference>
<reference evidence="3 4" key="1">
    <citation type="submission" date="2017-07" db="EMBL/GenBank/DDBJ databases">
        <title>Draft whole genome sequences of clinical Proprionibacteriaceae strains.</title>
        <authorList>
            <person name="Bernier A.-M."/>
            <person name="Bernard K."/>
            <person name="Domingo M.-C."/>
        </authorList>
    </citation>
    <scope>NUCLEOTIDE SEQUENCE [LARGE SCALE GENOMIC DNA]</scope>
    <source>
        <strain evidence="3 4">NML 130396</strain>
    </source>
</reference>
<evidence type="ECO:0000256" key="1">
    <source>
        <dbReference type="SAM" id="MobiDB-lite"/>
    </source>
</evidence>
<feature type="domain" description="NADP-dependent oxidoreductase" evidence="2">
    <location>
        <begin position="17"/>
        <end position="309"/>
    </location>
</feature>
<dbReference type="InterPro" id="IPR023210">
    <property type="entry name" value="NADP_OxRdtase_dom"/>
</dbReference>
<proteinExistence type="predicted"/>
<dbReference type="InterPro" id="IPR036812">
    <property type="entry name" value="NAD(P)_OxRdtase_dom_sf"/>
</dbReference>
<keyword evidence="4" id="KW-1185">Reference proteome</keyword>
<dbReference type="Gene3D" id="3.20.20.100">
    <property type="entry name" value="NADP-dependent oxidoreductase domain"/>
    <property type="match status" value="1"/>
</dbReference>
<feature type="region of interest" description="Disordered" evidence="1">
    <location>
        <begin position="307"/>
        <end position="326"/>
    </location>
</feature>
<gene>
    <name evidence="3" type="ORF">CGZ93_09625</name>
</gene>
<dbReference type="GO" id="GO:0016491">
    <property type="term" value="F:oxidoreductase activity"/>
    <property type="evidence" value="ECO:0007669"/>
    <property type="project" value="InterPro"/>
</dbReference>
<evidence type="ECO:0000259" key="2">
    <source>
        <dbReference type="Pfam" id="PF00248"/>
    </source>
</evidence>
<evidence type="ECO:0000313" key="4">
    <source>
        <dbReference type="Proteomes" id="UP000216311"/>
    </source>
</evidence>
<sequence>MQLRTVGRSGLEVSEFGLGTMTWGRDTSAEQARQLLTDFAEAGGNLVDTAAAYGSGEAERMLGELTRVVPREELVIATKAGFVVRDRQRVVDTSARALLTDLEGSLRRLRTDHVDLWQVHAWGSAPLEETLAALDQAVSSGKVRYVGVSNFIGWQTAAAATWQRAVPGRAPVVSNQVEYSLLARRAEVEILPAVRAVQMGFFPWSPLGRGVLSGKYRHGTPRDSRAASHFAWFTEPYLDARSRAVVEAVARAADGLDLTLSQVALAWVRDAPGVTAPLLGARTPEQLTGCLAAVGVRLPEQIASALDDVSGGPMRGRVGDDRLTNP</sequence>
<dbReference type="Proteomes" id="UP000216311">
    <property type="component" value="Unassembled WGS sequence"/>
</dbReference>
<evidence type="ECO:0000313" key="3">
    <source>
        <dbReference type="EMBL" id="OYO22145.1"/>
    </source>
</evidence>
<dbReference type="EMBL" id="NMVQ01000012">
    <property type="protein sequence ID" value="OYO22145.1"/>
    <property type="molecule type" value="Genomic_DNA"/>
</dbReference>
<dbReference type="AlphaFoldDB" id="A0A255H355"/>
<dbReference type="InterPro" id="IPR018170">
    <property type="entry name" value="Aldo/ket_reductase_CS"/>
</dbReference>
<accession>A0A255H355</accession>
<dbReference type="OrthoDB" id="3664926at2"/>
<dbReference type="PRINTS" id="PR00069">
    <property type="entry name" value="ALDKETRDTASE"/>
</dbReference>
<dbReference type="GO" id="GO:0005829">
    <property type="term" value="C:cytosol"/>
    <property type="evidence" value="ECO:0007669"/>
    <property type="project" value="TreeGrafter"/>
</dbReference>
<dbReference type="InterPro" id="IPR050523">
    <property type="entry name" value="AKR_Detox_Biosynth"/>
</dbReference>
<dbReference type="PANTHER" id="PTHR43364:SF18">
    <property type="entry name" value="OXIDOREDUCTASE"/>
    <property type="match status" value="1"/>
</dbReference>
<name>A0A255H355_9ACTN</name>
<protein>
    <submittedName>
        <fullName evidence="3">Aldo/keto reductase</fullName>
    </submittedName>
</protein>
<feature type="compositionally biased region" description="Basic and acidic residues" evidence="1">
    <location>
        <begin position="317"/>
        <end position="326"/>
    </location>
</feature>